<reference evidence="11 12" key="1">
    <citation type="journal article" date="2015" name="Genome Announc.">
        <title>Draft Genome Sequence of a Heterotrophic Facultative Anaerobic Thermophilic Bacterium, Ardenticatena maritima Strain 110ST.</title>
        <authorList>
            <person name="Kawaichi S."/>
            <person name="Yoshida T."/>
            <person name="Sako Y."/>
            <person name="Nakamura R."/>
        </authorList>
    </citation>
    <scope>NUCLEOTIDE SEQUENCE [LARGE SCALE GENOMIC DNA]</scope>
    <source>
        <strain evidence="11 12">110S</strain>
    </source>
</reference>
<evidence type="ECO:0000256" key="8">
    <source>
        <dbReference type="PROSITE-ProRule" id="PRU00703"/>
    </source>
</evidence>
<dbReference type="AlphaFoldDB" id="A0A0M8K9H0"/>
<dbReference type="InterPro" id="IPR006667">
    <property type="entry name" value="SLC41_membr_dom"/>
</dbReference>
<evidence type="ECO:0000313" key="12">
    <source>
        <dbReference type="Proteomes" id="UP000037784"/>
    </source>
</evidence>
<comment type="caution">
    <text evidence="11">The sequence shown here is derived from an EMBL/GenBank/DDBJ whole genome shotgun (WGS) entry which is preliminary data.</text>
</comment>
<dbReference type="Pfam" id="PF00571">
    <property type="entry name" value="CBS"/>
    <property type="match status" value="2"/>
</dbReference>
<dbReference type="Gene3D" id="1.25.60.10">
    <property type="entry name" value="MgtE N-terminal domain-like"/>
    <property type="match status" value="1"/>
</dbReference>
<dbReference type="STRING" id="872965.SE16_13310"/>
<evidence type="ECO:0000256" key="4">
    <source>
        <dbReference type="ARBA" id="ARBA00022692"/>
    </source>
</evidence>
<evidence type="ECO:0000259" key="10">
    <source>
        <dbReference type="PROSITE" id="PS51371"/>
    </source>
</evidence>
<name>A0A0M8K9H0_9CHLR</name>
<dbReference type="CDD" id="cd04606">
    <property type="entry name" value="CBS_pair_Mg_transporter"/>
    <property type="match status" value="1"/>
</dbReference>
<evidence type="ECO:0000256" key="5">
    <source>
        <dbReference type="ARBA" id="ARBA00022842"/>
    </source>
</evidence>
<dbReference type="FunCoup" id="A0A0M8K9H0">
    <property type="interactions" value="143"/>
</dbReference>
<dbReference type="SUPFAM" id="SSF54631">
    <property type="entry name" value="CBS-domain pair"/>
    <property type="match status" value="1"/>
</dbReference>
<dbReference type="InterPro" id="IPR006669">
    <property type="entry name" value="MgtE_transporter"/>
</dbReference>
<dbReference type="InterPro" id="IPR036739">
    <property type="entry name" value="SLC41_membr_dom_sf"/>
</dbReference>
<feature type="transmembrane region" description="Helical" evidence="9">
    <location>
        <begin position="288"/>
        <end position="308"/>
    </location>
</feature>
<dbReference type="Pfam" id="PF03448">
    <property type="entry name" value="MgtE_N"/>
    <property type="match status" value="1"/>
</dbReference>
<dbReference type="Gene3D" id="1.10.357.20">
    <property type="entry name" value="SLC41 divalent cation transporters, integral membrane domain"/>
    <property type="match status" value="1"/>
</dbReference>
<gene>
    <name evidence="11" type="primary">mgtE</name>
    <name evidence="11" type="ORF">ARMA_1449</name>
</gene>
<feature type="domain" description="CBS" evidence="10">
    <location>
        <begin position="204"/>
        <end position="260"/>
    </location>
</feature>
<feature type="transmembrane region" description="Helical" evidence="9">
    <location>
        <begin position="362"/>
        <end position="382"/>
    </location>
</feature>
<keyword evidence="4 9" id="KW-0812">Transmembrane</keyword>
<dbReference type="InterPro" id="IPR006668">
    <property type="entry name" value="Mg_transptr_MgtE_intracell_dom"/>
</dbReference>
<comment type="function">
    <text evidence="9">Acts as a magnesium transporter.</text>
</comment>
<evidence type="ECO:0000313" key="11">
    <source>
        <dbReference type="EMBL" id="GAP63026.1"/>
    </source>
</evidence>
<dbReference type="NCBIfam" id="TIGR00400">
    <property type="entry name" value="mgtE"/>
    <property type="match status" value="1"/>
</dbReference>
<feature type="transmembrane region" description="Helical" evidence="9">
    <location>
        <begin position="427"/>
        <end position="450"/>
    </location>
</feature>
<dbReference type="PROSITE" id="PS51371">
    <property type="entry name" value="CBS"/>
    <property type="match status" value="2"/>
</dbReference>
<evidence type="ECO:0000256" key="6">
    <source>
        <dbReference type="ARBA" id="ARBA00022989"/>
    </source>
</evidence>
<dbReference type="InterPro" id="IPR038076">
    <property type="entry name" value="MgtE_N_sf"/>
</dbReference>
<accession>A0A0M8K9H0</accession>
<dbReference type="InterPro" id="IPR046342">
    <property type="entry name" value="CBS_dom_sf"/>
</dbReference>
<keyword evidence="5 9" id="KW-0460">Magnesium</keyword>
<feature type="domain" description="CBS" evidence="10">
    <location>
        <begin position="140"/>
        <end position="202"/>
    </location>
</feature>
<comment type="caution">
    <text evidence="9">Lacks conserved residue(s) required for the propagation of feature annotation.</text>
</comment>
<dbReference type="Proteomes" id="UP000037784">
    <property type="component" value="Unassembled WGS sequence"/>
</dbReference>
<keyword evidence="7 9" id="KW-0472">Membrane</keyword>
<comment type="similarity">
    <text evidence="2 9">Belongs to the SLC41A transporter family.</text>
</comment>
<dbReference type="RefSeq" id="WP_054492898.1">
    <property type="nucleotide sequence ID" value="NZ_BBZA01000106.1"/>
</dbReference>
<reference evidence="12" key="2">
    <citation type="submission" date="2015-08" db="EMBL/GenBank/DDBJ databases">
        <title>Draft Genome Sequence of a Heterotrophic Facultative Anaerobic Bacterium Ardenticatena maritima Strain 110S.</title>
        <authorList>
            <person name="Kawaichi S."/>
            <person name="Yoshida T."/>
            <person name="Sako Y."/>
            <person name="Nakamura R."/>
        </authorList>
    </citation>
    <scope>NUCLEOTIDE SEQUENCE [LARGE SCALE GENOMIC DNA]</scope>
    <source>
        <strain evidence="12">110S</strain>
    </source>
</reference>
<evidence type="ECO:0000256" key="1">
    <source>
        <dbReference type="ARBA" id="ARBA00004141"/>
    </source>
</evidence>
<keyword evidence="9" id="KW-1003">Cell membrane</keyword>
<dbReference type="PANTHER" id="PTHR43773">
    <property type="entry name" value="MAGNESIUM TRANSPORTER MGTE"/>
    <property type="match status" value="1"/>
</dbReference>
<sequence>MPEMRMETSRVTHVRQLLRERKYRTLSVDLLRWHPADIAEVLEDLEPSERLLALRLLPDEVAGEVLAEMEESSAREILDDISPERLADILEDIQDDDAAALLEDVPDALREEVIALMEAEEAEDVRERLSYPENSAGRLMTADVVRLRRRWTVAETLDYLRHAAQTLGSVYYLYVVDEDDHLVGVVPLRALVTAAPEKTIREIMTPNVVRVNVFDDQEIVADLAAKYNFVALPVVDSEERLVGVITIDDLVDVLEEEATEDIQRLGGSEPLGTAYFATPIRTMIRKRIGWLMLLFVGGTLTGSVIRLFEDITTQFTALTIFIPLLIGTGGNAGSQTVATVIRALALGEVEFHEIFHVVLREATTASTIGLILGGIAFVRALLWHTGYEIAWVVALSLPFITVWAAIIGAMIPLVADRLGIDPTVISGPFISTSVDATGLAIYFTIARLILM</sequence>
<dbReference type="SUPFAM" id="SSF161093">
    <property type="entry name" value="MgtE membrane domain-like"/>
    <property type="match status" value="1"/>
</dbReference>
<dbReference type="GO" id="GO:0015095">
    <property type="term" value="F:magnesium ion transmembrane transporter activity"/>
    <property type="evidence" value="ECO:0007669"/>
    <property type="project" value="UniProtKB-UniRule"/>
</dbReference>
<organism evidence="11 12">
    <name type="scientific">Ardenticatena maritima</name>
    <dbReference type="NCBI Taxonomy" id="872965"/>
    <lineage>
        <taxon>Bacteria</taxon>
        <taxon>Bacillati</taxon>
        <taxon>Chloroflexota</taxon>
        <taxon>Ardenticatenia</taxon>
        <taxon>Ardenticatenales</taxon>
        <taxon>Ardenticatenaceae</taxon>
        <taxon>Ardenticatena</taxon>
    </lineage>
</organism>
<protein>
    <recommendedName>
        <fullName evidence="9">Magnesium transporter MgtE</fullName>
    </recommendedName>
</protein>
<dbReference type="PANTHER" id="PTHR43773:SF1">
    <property type="entry name" value="MAGNESIUM TRANSPORTER MGTE"/>
    <property type="match status" value="1"/>
</dbReference>
<dbReference type="Pfam" id="PF01769">
    <property type="entry name" value="MgtE"/>
    <property type="match status" value="1"/>
</dbReference>
<keyword evidence="6 9" id="KW-1133">Transmembrane helix</keyword>
<dbReference type="SUPFAM" id="SSF158791">
    <property type="entry name" value="MgtE N-terminal domain-like"/>
    <property type="match status" value="1"/>
</dbReference>
<proteinExistence type="inferred from homology"/>
<dbReference type="InterPro" id="IPR000644">
    <property type="entry name" value="CBS_dom"/>
</dbReference>
<comment type="subcellular location">
    <subcellularLocation>
        <location evidence="9">Cell membrane</location>
        <topology evidence="9">Multi-pass membrane protein</topology>
    </subcellularLocation>
    <subcellularLocation>
        <location evidence="1">Membrane</location>
        <topology evidence="1">Multi-pass membrane protein</topology>
    </subcellularLocation>
</comment>
<dbReference type="Gene3D" id="3.10.580.10">
    <property type="entry name" value="CBS-domain"/>
    <property type="match status" value="1"/>
</dbReference>
<keyword evidence="12" id="KW-1185">Reference proteome</keyword>
<evidence type="ECO:0000256" key="3">
    <source>
        <dbReference type="ARBA" id="ARBA00022448"/>
    </source>
</evidence>
<dbReference type="EMBL" id="BBZA01000106">
    <property type="protein sequence ID" value="GAP63026.1"/>
    <property type="molecule type" value="Genomic_DNA"/>
</dbReference>
<feature type="transmembrane region" description="Helical" evidence="9">
    <location>
        <begin position="389"/>
        <end position="415"/>
    </location>
</feature>
<dbReference type="GO" id="GO:0046872">
    <property type="term" value="F:metal ion binding"/>
    <property type="evidence" value="ECO:0007669"/>
    <property type="project" value="UniProtKB-KW"/>
</dbReference>
<dbReference type="SMART" id="SM00116">
    <property type="entry name" value="CBS"/>
    <property type="match status" value="2"/>
</dbReference>
<keyword evidence="9" id="KW-0479">Metal-binding</keyword>
<dbReference type="GO" id="GO:0005886">
    <property type="term" value="C:plasma membrane"/>
    <property type="evidence" value="ECO:0007669"/>
    <property type="project" value="UniProtKB-SubCell"/>
</dbReference>
<keyword evidence="3 9" id="KW-0813">Transport</keyword>
<evidence type="ECO:0000256" key="9">
    <source>
        <dbReference type="RuleBase" id="RU362011"/>
    </source>
</evidence>
<evidence type="ECO:0000256" key="7">
    <source>
        <dbReference type="ARBA" id="ARBA00023136"/>
    </source>
</evidence>
<dbReference type="OrthoDB" id="9790355at2"/>
<evidence type="ECO:0000256" key="2">
    <source>
        <dbReference type="ARBA" id="ARBA00009749"/>
    </source>
</evidence>
<dbReference type="InParanoid" id="A0A0M8K9H0"/>
<comment type="subunit">
    <text evidence="9">Homodimer.</text>
</comment>
<dbReference type="SMART" id="SM00924">
    <property type="entry name" value="MgtE_N"/>
    <property type="match status" value="1"/>
</dbReference>
<keyword evidence="8" id="KW-0129">CBS domain</keyword>